<dbReference type="STRING" id="284577.SAMN05216571_1242"/>
<dbReference type="OrthoDB" id="9794397at2"/>
<keyword evidence="2" id="KW-0238">DNA-binding</keyword>
<organism evidence="5 6">
    <name type="scientific">Onishia taeanensis</name>
    <dbReference type="NCBI Taxonomy" id="284577"/>
    <lineage>
        <taxon>Bacteria</taxon>
        <taxon>Pseudomonadati</taxon>
        <taxon>Pseudomonadota</taxon>
        <taxon>Gammaproteobacteria</taxon>
        <taxon>Oceanospirillales</taxon>
        <taxon>Halomonadaceae</taxon>
        <taxon>Onishia</taxon>
    </lineage>
</organism>
<dbReference type="AlphaFoldDB" id="A0A1G7VJD3"/>
<dbReference type="InterPro" id="IPR039420">
    <property type="entry name" value="WalR-like"/>
</dbReference>
<sequence>MMQHWILLSSDQVPMRWREAFPEGRAGDESVVHDEREGPCHAWVPSHLPDWEETVARLAARGAVVCVLALQPQSREALRALAAGARGYAHLLSPAELLKQVALVTEHQGIWVGSELLSQVVGSSFRALGGREGVQVERLERLTQRERSVALAVAEGHSNKEVARQLDITPRTVKAHLGAIFRKLEVRDRMQLVLMLSRQETPTPQH</sequence>
<keyword evidence="3" id="KW-0804">Transcription</keyword>
<keyword evidence="6" id="KW-1185">Reference proteome</keyword>
<dbReference type="SMART" id="SM00421">
    <property type="entry name" value="HTH_LUXR"/>
    <property type="match status" value="1"/>
</dbReference>
<dbReference type="SUPFAM" id="SSF46894">
    <property type="entry name" value="C-terminal effector domain of the bipartite response regulators"/>
    <property type="match status" value="1"/>
</dbReference>
<dbReference type="PRINTS" id="PR00038">
    <property type="entry name" value="HTHLUXR"/>
</dbReference>
<evidence type="ECO:0000256" key="3">
    <source>
        <dbReference type="ARBA" id="ARBA00023163"/>
    </source>
</evidence>
<dbReference type="EMBL" id="FNCI01000024">
    <property type="protein sequence ID" value="SDG59905.1"/>
    <property type="molecule type" value="Genomic_DNA"/>
</dbReference>
<feature type="domain" description="HTH luxR-type" evidence="4">
    <location>
        <begin position="135"/>
        <end position="200"/>
    </location>
</feature>
<evidence type="ECO:0000256" key="1">
    <source>
        <dbReference type="ARBA" id="ARBA00023015"/>
    </source>
</evidence>
<dbReference type="PROSITE" id="PS50043">
    <property type="entry name" value="HTH_LUXR_2"/>
    <property type="match status" value="1"/>
</dbReference>
<dbReference type="InterPro" id="IPR000792">
    <property type="entry name" value="Tscrpt_reg_LuxR_C"/>
</dbReference>
<dbReference type="PROSITE" id="PS00622">
    <property type="entry name" value="HTH_LUXR_1"/>
    <property type="match status" value="1"/>
</dbReference>
<evidence type="ECO:0000313" key="5">
    <source>
        <dbReference type="EMBL" id="SDG59905.1"/>
    </source>
</evidence>
<evidence type="ECO:0000259" key="4">
    <source>
        <dbReference type="PROSITE" id="PS50043"/>
    </source>
</evidence>
<evidence type="ECO:0000256" key="2">
    <source>
        <dbReference type="ARBA" id="ARBA00023125"/>
    </source>
</evidence>
<name>A0A1G7VJD3_9GAMM</name>
<protein>
    <submittedName>
        <fullName evidence="5">Regulatory protein, luxR family</fullName>
    </submittedName>
</protein>
<evidence type="ECO:0000313" key="6">
    <source>
        <dbReference type="Proteomes" id="UP000198641"/>
    </source>
</evidence>
<accession>A0A1G7VJD3</accession>
<dbReference type="GO" id="GO:0006355">
    <property type="term" value="P:regulation of DNA-templated transcription"/>
    <property type="evidence" value="ECO:0007669"/>
    <property type="project" value="InterPro"/>
</dbReference>
<dbReference type="PANTHER" id="PTHR43214">
    <property type="entry name" value="TWO-COMPONENT RESPONSE REGULATOR"/>
    <property type="match status" value="1"/>
</dbReference>
<dbReference type="Proteomes" id="UP000198641">
    <property type="component" value="Unassembled WGS sequence"/>
</dbReference>
<dbReference type="GO" id="GO:0003677">
    <property type="term" value="F:DNA binding"/>
    <property type="evidence" value="ECO:0007669"/>
    <property type="project" value="UniProtKB-KW"/>
</dbReference>
<proteinExistence type="predicted"/>
<dbReference type="Pfam" id="PF00196">
    <property type="entry name" value="GerE"/>
    <property type="match status" value="1"/>
</dbReference>
<gene>
    <name evidence="5" type="ORF">SAMN05216571_1242</name>
</gene>
<dbReference type="Gene3D" id="3.40.50.2300">
    <property type="match status" value="1"/>
</dbReference>
<dbReference type="CDD" id="cd06170">
    <property type="entry name" value="LuxR_C_like"/>
    <property type="match status" value="1"/>
</dbReference>
<dbReference type="InterPro" id="IPR016032">
    <property type="entry name" value="Sig_transdc_resp-reg_C-effctor"/>
</dbReference>
<dbReference type="PANTHER" id="PTHR43214:SF24">
    <property type="entry name" value="TRANSCRIPTIONAL REGULATORY PROTEIN NARL-RELATED"/>
    <property type="match status" value="1"/>
</dbReference>
<keyword evidence="1" id="KW-0805">Transcription regulation</keyword>
<reference evidence="5 6" key="1">
    <citation type="submission" date="2016-10" db="EMBL/GenBank/DDBJ databases">
        <authorList>
            <person name="de Groot N.N."/>
        </authorList>
    </citation>
    <scope>NUCLEOTIDE SEQUENCE [LARGE SCALE GENOMIC DNA]</scope>
    <source>
        <strain evidence="5 6">BH539</strain>
    </source>
</reference>